<dbReference type="HOGENOM" id="CLU_850596_0_0_1"/>
<dbReference type="AlphaFoldDB" id="K1QBV1"/>
<proteinExistence type="predicted"/>
<dbReference type="EMBL" id="JH816222">
    <property type="protein sequence ID" value="EKC28614.1"/>
    <property type="molecule type" value="Genomic_DNA"/>
</dbReference>
<organism evidence="1">
    <name type="scientific">Magallana gigas</name>
    <name type="common">Pacific oyster</name>
    <name type="synonym">Crassostrea gigas</name>
    <dbReference type="NCBI Taxonomy" id="29159"/>
    <lineage>
        <taxon>Eukaryota</taxon>
        <taxon>Metazoa</taxon>
        <taxon>Spiralia</taxon>
        <taxon>Lophotrochozoa</taxon>
        <taxon>Mollusca</taxon>
        <taxon>Bivalvia</taxon>
        <taxon>Autobranchia</taxon>
        <taxon>Pteriomorphia</taxon>
        <taxon>Ostreida</taxon>
        <taxon>Ostreoidea</taxon>
        <taxon>Ostreidae</taxon>
        <taxon>Magallana</taxon>
    </lineage>
</organism>
<evidence type="ECO:0000313" key="1">
    <source>
        <dbReference type="EMBL" id="EKC28614.1"/>
    </source>
</evidence>
<dbReference type="InParanoid" id="K1QBV1"/>
<protein>
    <submittedName>
        <fullName evidence="1">Mitochondrial import inner membrane translocase subunit TIM50-B</fullName>
    </submittedName>
</protein>
<gene>
    <name evidence="1" type="ORF">CGI_10002566</name>
</gene>
<accession>K1QBV1</accession>
<sequence length="327" mass="36332">MFRVSHISVSRRQQWNSTHHSFFGTVQPRGKQPCFRGLFLGVIAGILLIIGIMLTWIAGLSGIVEAGPILIGFSLIVFLVATCQFLQARKEQLLERQAEEQRRQTIATMAVSQDGENPPETVIIEAFTPSELYSSTDDNAPPSYMEATESDLNHSVLLPDEVDEQMEDPPSYAEAMSTSCVEISTRGTTPASACWVPPYYPYLSPPELCPTNHCDPPIMMTSLDREGVESNDLEISSDVDEYSEEINPVRCSVPPTDPEGNVVGDEFGKGFSIKRSIANFKMKKQEIEEPSRKKLLPEPLQPPFVQPPYTLVLEITGILVKPEWTVS</sequence>
<name>K1QBV1_MAGGI</name>
<reference evidence="1" key="1">
    <citation type="journal article" date="2012" name="Nature">
        <title>The oyster genome reveals stress adaptation and complexity of shell formation.</title>
        <authorList>
            <person name="Zhang G."/>
            <person name="Fang X."/>
            <person name="Guo X."/>
            <person name="Li L."/>
            <person name="Luo R."/>
            <person name="Xu F."/>
            <person name="Yang P."/>
            <person name="Zhang L."/>
            <person name="Wang X."/>
            <person name="Qi H."/>
            <person name="Xiong Z."/>
            <person name="Que H."/>
            <person name="Xie Y."/>
            <person name="Holland P.W."/>
            <person name="Paps J."/>
            <person name="Zhu Y."/>
            <person name="Wu F."/>
            <person name="Chen Y."/>
            <person name="Wang J."/>
            <person name="Peng C."/>
            <person name="Meng J."/>
            <person name="Yang L."/>
            <person name="Liu J."/>
            <person name="Wen B."/>
            <person name="Zhang N."/>
            <person name="Huang Z."/>
            <person name="Zhu Q."/>
            <person name="Feng Y."/>
            <person name="Mount A."/>
            <person name="Hedgecock D."/>
            <person name="Xu Z."/>
            <person name="Liu Y."/>
            <person name="Domazet-Loso T."/>
            <person name="Du Y."/>
            <person name="Sun X."/>
            <person name="Zhang S."/>
            <person name="Liu B."/>
            <person name="Cheng P."/>
            <person name="Jiang X."/>
            <person name="Li J."/>
            <person name="Fan D."/>
            <person name="Wang W."/>
            <person name="Fu W."/>
            <person name="Wang T."/>
            <person name="Wang B."/>
            <person name="Zhang J."/>
            <person name="Peng Z."/>
            <person name="Li Y."/>
            <person name="Li N."/>
            <person name="Wang J."/>
            <person name="Chen M."/>
            <person name="He Y."/>
            <person name="Tan F."/>
            <person name="Song X."/>
            <person name="Zheng Q."/>
            <person name="Huang R."/>
            <person name="Yang H."/>
            <person name="Du X."/>
            <person name="Chen L."/>
            <person name="Yang M."/>
            <person name="Gaffney P.M."/>
            <person name="Wang S."/>
            <person name="Luo L."/>
            <person name="She Z."/>
            <person name="Ming Y."/>
            <person name="Huang W."/>
            <person name="Zhang S."/>
            <person name="Huang B."/>
            <person name="Zhang Y."/>
            <person name="Qu T."/>
            <person name="Ni P."/>
            <person name="Miao G."/>
            <person name="Wang J."/>
            <person name="Wang Q."/>
            <person name="Steinberg C.E."/>
            <person name="Wang H."/>
            <person name="Li N."/>
            <person name="Qian L."/>
            <person name="Zhang G."/>
            <person name="Li Y."/>
            <person name="Yang H."/>
            <person name="Liu X."/>
            <person name="Wang J."/>
            <person name="Yin Y."/>
            <person name="Wang J."/>
        </authorList>
    </citation>
    <scope>NUCLEOTIDE SEQUENCE [LARGE SCALE GENOMIC DNA]</scope>
    <source>
        <strain evidence="1">05x7-T-G4-1.051#20</strain>
    </source>
</reference>